<keyword evidence="2 4" id="KW-0479">Metal-binding</keyword>
<dbReference type="InterPro" id="IPR009056">
    <property type="entry name" value="Cyt_c-like_dom"/>
</dbReference>
<dbReference type="Gene3D" id="1.10.760.10">
    <property type="entry name" value="Cytochrome c-like domain"/>
    <property type="match status" value="1"/>
</dbReference>
<dbReference type="SUPFAM" id="SSF48695">
    <property type="entry name" value="Multiheme cytochromes"/>
    <property type="match status" value="1"/>
</dbReference>
<keyword evidence="3 4" id="KW-0408">Iron</keyword>
<dbReference type="Proteomes" id="UP000708576">
    <property type="component" value="Unassembled WGS sequence"/>
</dbReference>
<dbReference type="EMBL" id="JAGUCO010000001">
    <property type="protein sequence ID" value="MBS2096871.1"/>
    <property type="molecule type" value="Genomic_DNA"/>
</dbReference>
<keyword evidence="5" id="KW-0812">Transmembrane</keyword>
<keyword evidence="1 4" id="KW-0349">Heme</keyword>
<gene>
    <name evidence="7" type="ORF">KEM10_01195</name>
</gene>
<keyword evidence="8" id="KW-1185">Reference proteome</keyword>
<evidence type="ECO:0000256" key="4">
    <source>
        <dbReference type="PROSITE-ProRule" id="PRU00433"/>
    </source>
</evidence>
<dbReference type="PROSITE" id="PS51007">
    <property type="entry name" value="CYTC"/>
    <property type="match status" value="1"/>
</dbReference>
<proteinExistence type="predicted"/>
<reference evidence="7 8" key="1">
    <citation type="journal article" date="2015" name="Int. J. Syst. Evol. Microbiol.">
        <title>Carboxylicivirga linearis sp. nov., isolated from a sea cucumber culture pond.</title>
        <authorList>
            <person name="Wang F.Q."/>
            <person name="Zhou Y.X."/>
            <person name="Lin X.Z."/>
            <person name="Chen G.J."/>
            <person name="Du Z.J."/>
        </authorList>
    </citation>
    <scope>NUCLEOTIDE SEQUENCE [LARGE SCALE GENOMIC DNA]</scope>
    <source>
        <strain evidence="7 8">FB218</strain>
    </source>
</reference>
<feature type="transmembrane region" description="Helical" evidence="5">
    <location>
        <begin position="178"/>
        <end position="200"/>
    </location>
</feature>
<evidence type="ECO:0000256" key="2">
    <source>
        <dbReference type="ARBA" id="ARBA00022723"/>
    </source>
</evidence>
<keyword evidence="5" id="KW-1133">Transmembrane helix</keyword>
<dbReference type="SUPFAM" id="SSF46626">
    <property type="entry name" value="Cytochrome c"/>
    <property type="match status" value="1"/>
</dbReference>
<evidence type="ECO:0000256" key="1">
    <source>
        <dbReference type="ARBA" id="ARBA00022617"/>
    </source>
</evidence>
<comment type="caution">
    <text evidence="7">The sequence shown here is derived from an EMBL/GenBank/DDBJ whole genome shotgun (WGS) entry which is preliminary data.</text>
</comment>
<evidence type="ECO:0000256" key="5">
    <source>
        <dbReference type="SAM" id="Phobius"/>
    </source>
</evidence>
<feature type="domain" description="Cytochrome c" evidence="6">
    <location>
        <begin position="45"/>
        <end position="137"/>
    </location>
</feature>
<keyword evidence="5" id="KW-0472">Membrane</keyword>
<organism evidence="7 8">
    <name type="scientific">Carboxylicivirga linearis</name>
    <dbReference type="NCBI Taxonomy" id="1628157"/>
    <lineage>
        <taxon>Bacteria</taxon>
        <taxon>Pseudomonadati</taxon>
        <taxon>Bacteroidota</taxon>
        <taxon>Bacteroidia</taxon>
        <taxon>Marinilabiliales</taxon>
        <taxon>Marinilabiliaceae</taxon>
        <taxon>Carboxylicivirga</taxon>
    </lineage>
</organism>
<protein>
    <submittedName>
        <fullName evidence="7">Cytochrome c3 family protein</fullName>
    </submittedName>
</protein>
<evidence type="ECO:0000259" key="6">
    <source>
        <dbReference type="PROSITE" id="PS51007"/>
    </source>
</evidence>
<evidence type="ECO:0000313" key="7">
    <source>
        <dbReference type="EMBL" id="MBS2096871.1"/>
    </source>
</evidence>
<dbReference type="RefSeq" id="WP_212212406.1">
    <property type="nucleotide sequence ID" value="NZ_JAGUCO010000001.1"/>
</dbReference>
<dbReference type="InterPro" id="IPR036280">
    <property type="entry name" value="Multihaem_cyt_sf"/>
</dbReference>
<dbReference type="PANTHER" id="PTHR39425">
    <property type="entry name" value="LIPOPROTEIN CYTOCHROME C"/>
    <property type="match status" value="1"/>
</dbReference>
<dbReference type="Gene3D" id="3.90.10.10">
    <property type="entry name" value="Cytochrome C3"/>
    <property type="match status" value="2"/>
</dbReference>
<dbReference type="CDD" id="cd08168">
    <property type="entry name" value="Cytochrom_C3"/>
    <property type="match status" value="1"/>
</dbReference>
<evidence type="ECO:0000256" key="3">
    <source>
        <dbReference type="ARBA" id="ARBA00023004"/>
    </source>
</evidence>
<accession>A0ABS5JQW4</accession>
<evidence type="ECO:0000313" key="8">
    <source>
        <dbReference type="Proteomes" id="UP000708576"/>
    </source>
</evidence>
<name>A0ABS5JQW4_9BACT</name>
<dbReference type="InterPro" id="IPR036909">
    <property type="entry name" value="Cyt_c-like_dom_sf"/>
</dbReference>
<feature type="transmembrane region" description="Helical" evidence="5">
    <location>
        <begin position="151"/>
        <end position="171"/>
    </location>
</feature>
<dbReference type="PANTHER" id="PTHR39425:SF1">
    <property type="entry name" value="CYTOCHROME C7-LIKE DOMAIN-CONTAINING PROTEIN"/>
    <property type="match status" value="1"/>
</dbReference>
<sequence length="382" mass="42829">MVKTLSKSRSSGKIFLKFFLIFLIVSSTTNVGAQEKHSQKGAPEPDLKVGERLYYGLISTGEDAKACASCHTYYTSDTINWNPSALEMAQVAADMDLATFKSHLLTPSGAMREKVHINYELTDEQLFNLHGYLTELADSGVPQKKMSINTILIFLLLGVLMAVALVDIFFTKKIKFKLIHILIIMAGLAYQGKVIAHTLIDFGRSPDYMPDQPIKFSHKVHAQDNQIDCNYCHYNAQHGKSAGIPSAGLCMNCHMVVRNGTNSGQFEIAKIVDAYENNNDIEWIRIHNLPDHVYFNHSQHVNAGQLDCAECHGTVEEMHILKQENDLSMGWCLDCHKKTNVNFRDNDYYKTFEALHKDIQEGALDSIKAADVGANDCMNCHH</sequence>